<keyword evidence="12" id="KW-0067">ATP-binding</keyword>
<dbReference type="GO" id="GO:0070192">
    <property type="term" value="P:chromosome organization involved in meiotic cell cycle"/>
    <property type="evidence" value="ECO:0007669"/>
    <property type="project" value="TreeGrafter"/>
</dbReference>
<evidence type="ECO:0000256" key="1">
    <source>
        <dbReference type="ARBA" id="ARBA00001947"/>
    </source>
</evidence>
<dbReference type="VEuPathDB" id="FungiDB:LCOR_09365.1"/>
<keyword evidence="22" id="KW-1185">Reference proteome</keyword>
<dbReference type="GO" id="GO:0051880">
    <property type="term" value="F:G-quadruplex DNA binding"/>
    <property type="evidence" value="ECO:0007669"/>
    <property type="project" value="TreeGrafter"/>
</dbReference>
<feature type="coiled-coil region" evidence="19">
    <location>
        <begin position="213"/>
        <end position="372"/>
    </location>
</feature>
<gene>
    <name evidence="21" type="ORF">LCOR_09365.1</name>
</gene>
<dbReference type="PANTHER" id="PTHR18867:SF12">
    <property type="entry name" value="DNA REPAIR PROTEIN RAD50"/>
    <property type="match status" value="1"/>
</dbReference>
<dbReference type="InterPro" id="IPR027417">
    <property type="entry name" value="P-loop_NTPase"/>
</dbReference>
<keyword evidence="13" id="KW-0460">Magnesium</keyword>
<organism evidence="21 22">
    <name type="scientific">Lichtheimia corymbifera JMRC:FSU:9682</name>
    <dbReference type="NCBI Taxonomy" id="1263082"/>
    <lineage>
        <taxon>Eukaryota</taxon>
        <taxon>Fungi</taxon>
        <taxon>Fungi incertae sedis</taxon>
        <taxon>Mucoromycota</taxon>
        <taxon>Mucoromycotina</taxon>
        <taxon>Mucoromycetes</taxon>
        <taxon>Mucorales</taxon>
        <taxon>Lichtheimiaceae</taxon>
        <taxon>Lichtheimia</taxon>
    </lineage>
</organism>
<evidence type="ECO:0000256" key="11">
    <source>
        <dbReference type="ARBA" id="ARBA00022833"/>
    </source>
</evidence>
<evidence type="ECO:0000256" key="14">
    <source>
        <dbReference type="ARBA" id="ARBA00023054"/>
    </source>
</evidence>
<feature type="domain" description="Rad50/SbcC-type AAA" evidence="20">
    <location>
        <begin position="6"/>
        <end position="261"/>
    </location>
</feature>
<dbReference type="FunFam" id="3.40.50.300:FF:000593">
    <property type="entry name" value="DNA repair protein RAD50"/>
    <property type="match status" value="1"/>
</dbReference>
<evidence type="ECO:0000313" key="21">
    <source>
        <dbReference type="EMBL" id="CDH58506.1"/>
    </source>
</evidence>
<evidence type="ECO:0000256" key="3">
    <source>
        <dbReference type="ARBA" id="ARBA00004286"/>
    </source>
</evidence>
<sequence length="1301" mass="150125">MSWIDKLGILGIRSFSPDEPCYVQFNSPCTVIYGANGTGKTTIIESLKFACTGDLPPNSRNGAFIHDVKVAGASEVRAQIRLQFYNVNGNKLICTRSMSLTQRKTTVSQKTLDTSLRQFDPRTGEMTSISTRCSDMDAEMPFHLGVPKAILENVIFCHQEDSNWPLSEPANLKKKFDDIFSSTKYTKALTKIKDDRKAKAQDIRVDKVAVTGLKADIEKAHKIKRALDEMRNRTNVKRAEVKDLDEQLDETTAEINSLLEKYREAEQVQNQIVQLEHRRSGLVESMDEISKGLTARSETDGELKDMLTALNREVEQDEEARQDIEHEKMRLQRQVQGTRDAIASKLTSMGRLQAAAEANEKLIKERESMLQAASEELDLSMSDSDESFVHTIRDLLRSREANLADVKDEARKKQTEISTELQALKSKRAALEEAKKLAKRQIQQSRELCRELGDQLATIHVAQTDLDLANDRLAREESALAHVQETFSSKNVSQVMAEKEKKLRDIDEQIASLNDEMSRLSREGDTRTRLGLKQSDRDRLLSAARSTYNEHADELNAHLGKETTMETMEKDAKSILQKKSIQLQTSQNAVHQANRELSGIEAKISIAKEDRSKKEGQASEYQKTIRKECGDKDLQEEIVKVEDELKDKREQLSSLDGAASMYRRFKKRSLEKHNCALCKRMYSDEDDQLFQQFIQSLEKTTEGIPVKQKELDKIVKEKEARRQKLKKLEPTWTQLQTLQREIKDLDETVHGYTRQKEEKLTEIDKISIENIELENDKQRIEWLLKQAEDVSRRRREAATLDTEISKLEKELQSSGSTRTVTDCQREVEDLSDQGKTVRREIKRLQDDREAAIRECQNAENTVRDARDKVKDIQFKLQSRDRVEKQLEAAQKEQKEYLRTLHDSDADVEPLEKKIDQTSSLLLQTQNAWSSKQEDAQALVNQARNRLERLETLNRQISEYQNTGAEDLDQMSEEKARLEKKLENFQTKQADVEKRMKDLEARIMDRRSIERELKDHLRHRTYQKQLEECEEQLGELQQQQSQVDRASYERQLGTLKAKQEVLIDKRGGIHGEIRQMQVQIDRYQSDLNTDYHEIEKRYEDQFIQLKMSELALHDLEIYCKALEQAIMRYHTLKMSDLNKIIRELWIEIYRGGDIDYIQIRADNEGAAANRSYNYRVVMIKNGKELNMRGRCSAGQKVLTSIIIRLALAEAFCVNCGVLTLDEPTTNLDRANIESLASSLSRLVALRRNTSGNFQLIIITHDTEFVEQLRRSNVAEYFHRVYKDDNQYSKVDQVRTNMGVATR</sequence>
<evidence type="ECO:0000256" key="10">
    <source>
        <dbReference type="ARBA" id="ARBA00022801"/>
    </source>
</evidence>
<evidence type="ECO:0000256" key="4">
    <source>
        <dbReference type="ARBA" id="ARBA00009439"/>
    </source>
</evidence>
<feature type="coiled-coil region" evidence="19">
    <location>
        <begin position="396"/>
        <end position="523"/>
    </location>
</feature>
<keyword evidence="17" id="KW-0469">Meiosis</keyword>
<feature type="coiled-coil region" evidence="19">
    <location>
        <begin position="932"/>
        <end position="1045"/>
    </location>
</feature>
<dbReference type="GO" id="GO:0007004">
    <property type="term" value="P:telomere maintenance via telomerase"/>
    <property type="evidence" value="ECO:0007669"/>
    <property type="project" value="TreeGrafter"/>
</dbReference>
<name>A0A068SB77_9FUNG</name>
<evidence type="ECO:0000256" key="5">
    <source>
        <dbReference type="ARBA" id="ARBA00017893"/>
    </source>
</evidence>
<dbReference type="NCBIfam" id="TIGR00606">
    <property type="entry name" value="rad50"/>
    <property type="match status" value="1"/>
</dbReference>
<comment type="caution">
    <text evidence="21">The sequence shown here is derived from an EMBL/GenBank/DDBJ whole genome shotgun (WGS) entry which is preliminary data.</text>
</comment>
<dbReference type="GO" id="GO:0007127">
    <property type="term" value="P:meiosis I"/>
    <property type="evidence" value="ECO:0007669"/>
    <property type="project" value="UniProtKB-ARBA"/>
</dbReference>
<dbReference type="Proteomes" id="UP000027586">
    <property type="component" value="Unassembled WGS sequence"/>
</dbReference>
<dbReference type="GO" id="GO:0043047">
    <property type="term" value="F:single-stranded telomeric DNA binding"/>
    <property type="evidence" value="ECO:0007669"/>
    <property type="project" value="TreeGrafter"/>
</dbReference>
<keyword evidence="8" id="KW-0547">Nucleotide-binding</keyword>
<keyword evidence="9" id="KW-0227">DNA damage</keyword>
<dbReference type="SUPFAM" id="SSF52540">
    <property type="entry name" value="P-loop containing nucleoside triphosphate hydrolases"/>
    <property type="match status" value="2"/>
</dbReference>
<evidence type="ECO:0000256" key="7">
    <source>
        <dbReference type="ARBA" id="ARBA00022723"/>
    </source>
</evidence>
<evidence type="ECO:0000256" key="6">
    <source>
        <dbReference type="ARBA" id="ARBA00022454"/>
    </source>
</evidence>
<evidence type="ECO:0000256" key="9">
    <source>
        <dbReference type="ARBA" id="ARBA00022763"/>
    </source>
</evidence>
<keyword evidence="11" id="KW-0862">Zinc</keyword>
<comment type="subcellular location">
    <subcellularLocation>
        <location evidence="3">Chromosome</location>
    </subcellularLocation>
    <subcellularLocation>
        <location evidence="2">Nucleus</location>
    </subcellularLocation>
</comment>
<dbReference type="InterPro" id="IPR038729">
    <property type="entry name" value="Rad50/SbcC_AAA"/>
</dbReference>
<evidence type="ECO:0000256" key="8">
    <source>
        <dbReference type="ARBA" id="ARBA00022741"/>
    </source>
</evidence>
<dbReference type="GO" id="GO:0006303">
    <property type="term" value="P:double-strand break repair via nonhomologous end joining"/>
    <property type="evidence" value="ECO:0007669"/>
    <property type="project" value="UniProtKB-ARBA"/>
</dbReference>
<keyword evidence="15" id="KW-0234">DNA repair</keyword>
<dbReference type="GO" id="GO:0016887">
    <property type="term" value="F:ATP hydrolysis activity"/>
    <property type="evidence" value="ECO:0007669"/>
    <property type="project" value="InterPro"/>
</dbReference>
<protein>
    <recommendedName>
        <fullName evidence="5">DNA repair protein RAD50</fullName>
    </recommendedName>
</protein>
<dbReference type="GO" id="GO:0000794">
    <property type="term" value="C:condensed nuclear chromosome"/>
    <property type="evidence" value="ECO:0007669"/>
    <property type="project" value="TreeGrafter"/>
</dbReference>
<comment type="cofactor">
    <cofactor evidence="1">
        <name>Zn(2+)</name>
        <dbReference type="ChEBI" id="CHEBI:29105"/>
    </cofactor>
</comment>
<reference evidence="21" key="1">
    <citation type="submission" date="2013-08" db="EMBL/GenBank/DDBJ databases">
        <title>Gene expansion shapes genome architecture in the human pathogen Lichtheimia corymbifera: an evolutionary genomics analysis in the ancient terrestrial Mucorales (Mucoromycotina).</title>
        <authorList>
            <person name="Schwartze V.U."/>
            <person name="Winter S."/>
            <person name="Shelest E."/>
            <person name="Marcet-Houben M."/>
            <person name="Horn F."/>
            <person name="Wehner S."/>
            <person name="Hoffmann K."/>
            <person name="Riege K."/>
            <person name="Sammeth M."/>
            <person name="Nowrousian M."/>
            <person name="Valiante V."/>
            <person name="Linde J."/>
            <person name="Jacobsen I.D."/>
            <person name="Marz M."/>
            <person name="Brakhage A.A."/>
            <person name="Gabaldon T."/>
            <person name="Bocker S."/>
            <person name="Voigt K."/>
        </authorList>
    </citation>
    <scope>NUCLEOTIDE SEQUENCE [LARGE SCALE GENOMIC DNA]</scope>
    <source>
        <strain evidence="21">FSU 9682</strain>
    </source>
</reference>
<evidence type="ECO:0000256" key="2">
    <source>
        <dbReference type="ARBA" id="ARBA00004123"/>
    </source>
</evidence>
<dbReference type="GO" id="GO:0005524">
    <property type="term" value="F:ATP binding"/>
    <property type="evidence" value="ECO:0007669"/>
    <property type="project" value="UniProtKB-KW"/>
</dbReference>
<evidence type="ECO:0000256" key="17">
    <source>
        <dbReference type="ARBA" id="ARBA00023254"/>
    </source>
</evidence>
<dbReference type="Gene3D" id="3.40.50.300">
    <property type="entry name" value="P-loop containing nucleotide triphosphate hydrolases"/>
    <property type="match status" value="2"/>
</dbReference>
<keyword evidence="14 19" id="KW-0175">Coiled coil</keyword>
<keyword evidence="7" id="KW-0479">Metal-binding</keyword>
<dbReference type="GO" id="GO:0046872">
    <property type="term" value="F:metal ion binding"/>
    <property type="evidence" value="ECO:0007669"/>
    <property type="project" value="UniProtKB-KW"/>
</dbReference>
<dbReference type="PANTHER" id="PTHR18867">
    <property type="entry name" value="RAD50"/>
    <property type="match status" value="1"/>
</dbReference>
<dbReference type="EMBL" id="CBTN010000057">
    <property type="protein sequence ID" value="CDH58506.1"/>
    <property type="molecule type" value="Genomic_DNA"/>
</dbReference>
<evidence type="ECO:0000256" key="13">
    <source>
        <dbReference type="ARBA" id="ARBA00022842"/>
    </source>
</evidence>
<evidence type="ECO:0000256" key="18">
    <source>
        <dbReference type="ARBA" id="ARBA00049360"/>
    </source>
</evidence>
<dbReference type="OrthoDB" id="18797at2759"/>
<dbReference type="InterPro" id="IPR004584">
    <property type="entry name" value="Rad50_eukaryotes"/>
</dbReference>
<evidence type="ECO:0000313" key="22">
    <source>
        <dbReference type="Proteomes" id="UP000027586"/>
    </source>
</evidence>
<dbReference type="FunFam" id="3.40.50.300:FF:001195">
    <property type="entry name" value="DNA repair protein rad50"/>
    <property type="match status" value="1"/>
</dbReference>
<feature type="coiled-coil region" evidence="19">
    <location>
        <begin position="708"/>
        <end position="899"/>
    </location>
</feature>
<keyword evidence="10" id="KW-0378">Hydrolase</keyword>
<dbReference type="GO" id="GO:0003691">
    <property type="term" value="F:double-stranded telomeric DNA binding"/>
    <property type="evidence" value="ECO:0007669"/>
    <property type="project" value="TreeGrafter"/>
</dbReference>
<dbReference type="Pfam" id="PF13476">
    <property type="entry name" value="AAA_23"/>
    <property type="match status" value="1"/>
</dbReference>
<dbReference type="Gene3D" id="1.10.287.1490">
    <property type="match status" value="1"/>
</dbReference>
<evidence type="ECO:0000256" key="16">
    <source>
        <dbReference type="ARBA" id="ARBA00023242"/>
    </source>
</evidence>
<evidence type="ECO:0000256" key="12">
    <source>
        <dbReference type="ARBA" id="ARBA00022840"/>
    </source>
</evidence>
<accession>A0A068SB77</accession>
<evidence type="ECO:0000259" key="20">
    <source>
        <dbReference type="Pfam" id="PF13476"/>
    </source>
</evidence>
<proteinExistence type="inferred from homology"/>
<evidence type="ECO:0000256" key="19">
    <source>
        <dbReference type="SAM" id="Coils"/>
    </source>
</evidence>
<keyword evidence="6" id="KW-0158">Chromosome</keyword>
<keyword evidence="16" id="KW-0539">Nucleus</keyword>
<dbReference type="GO" id="GO:0000722">
    <property type="term" value="P:telomere maintenance via recombination"/>
    <property type="evidence" value="ECO:0007669"/>
    <property type="project" value="UniProtKB-ARBA"/>
</dbReference>
<dbReference type="GO" id="GO:0030870">
    <property type="term" value="C:Mre11 complex"/>
    <property type="evidence" value="ECO:0007669"/>
    <property type="project" value="InterPro"/>
</dbReference>
<dbReference type="STRING" id="1263082.A0A068SB77"/>
<evidence type="ECO:0000256" key="15">
    <source>
        <dbReference type="ARBA" id="ARBA00023204"/>
    </source>
</evidence>
<feature type="coiled-coil region" evidence="19">
    <location>
        <begin position="576"/>
        <end position="658"/>
    </location>
</feature>
<comment type="catalytic activity">
    <reaction evidence="18">
        <text>ATP + H2O = ADP + phosphate + H(+)</text>
        <dbReference type="Rhea" id="RHEA:13065"/>
        <dbReference type="ChEBI" id="CHEBI:15377"/>
        <dbReference type="ChEBI" id="CHEBI:15378"/>
        <dbReference type="ChEBI" id="CHEBI:30616"/>
        <dbReference type="ChEBI" id="CHEBI:43474"/>
        <dbReference type="ChEBI" id="CHEBI:456216"/>
    </reaction>
</comment>
<comment type="similarity">
    <text evidence="4">Belongs to the SMC family. RAD50 subfamily.</text>
</comment>